<evidence type="ECO:0000256" key="4">
    <source>
        <dbReference type="ARBA" id="ARBA00012783"/>
    </source>
</evidence>
<dbReference type="PROSITE" id="PS51747">
    <property type="entry name" value="CYT_DCMP_DEAMINASES_2"/>
    <property type="match status" value="1"/>
</dbReference>
<dbReference type="Gene3D" id="3.40.140.10">
    <property type="entry name" value="Cytidine Deaminase, domain 2"/>
    <property type="match status" value="1"/>
</dbReference>
<keyword evidence="7 12" id="KW-0378">Hydrolase</keyword>
<protein>
    <recommendedName>
        <fullName evidence="5 12">Cytidine deaminase</fullName>
        <ecNumber evidence="4 12">3.5.4.5</ecNumber>
    </recommendedName>
    <alternativeName>
        <fullName evidence="9 12">Cytidine aminohydrolase</fullName>
    </alternativeName>
</protein>
<evidence type="ECO:0000259" key="13">
    <source>
        <dbReference type="PROSITE" id="PS51747"/>
    </source>
</evidence>
<dbReference type="InterPro" id="IPR006262">
    <property type="entry name" value="Cyt_deam_tetra"/>
</dbReference>
<dbReference type="PANTHER" id="PTHR11644">
    <property type="entry name" value="CYTIDINE DEAMINASE"/>
    <property type="match status" value="1"/>
</dbReference>
<comment type="catalytic activity">
    <reaction evidence="10 12">
        <text>2'-deoxycytidine + H2O + H(+) = 2'-deoxyuridine + NH4(+)</text>
        <dbReference type="Rhea" id="RHEA:13433"/>
        <dbReference type="ChEBI" id="CHEBI:15377"/>
        <dbReference type="ChEBI" id="CHEBI:15378"/>
        <dbReference type="ChEBI" id="CHEBI:15698"/>
        <dbReference type="ChEBI" id="CHEBI:16450"/>
        <dbReference type="ChEBI" id="CHEBI:28938"/>
        <dbReference type="EC" id="3.5.4.5"/>
    </reaction>
</comment>
<dbReference type="GO" id="GO:0004126">
    <property type="term" value="F:cytidine deaminase activity"/>
    <property type="evidence" value="ECO:0007669"/>
    <property type="project" value="UniProtKB-EC"/>
</dbReference>
<dbReference type="PROSITE" id="PS00903">
    <property type="entry name" value="CYT_DCMP_DEAMINASES_1"/>
    <property type="match status" value="1"/>
</dbReference>
<evidence type="ECO:0000256" key="9">
    <source>
        <dbReference type="ARBA" id="ARBA00032005"/>
    </source>
</evidence>
<dbReference type="EC" id="3.5.4.5" evidence="4 12"/>
<gene>
    <name evidence="14" type="ORF">NBZ79_03815</name>
</gene>
<name>A0ABY4W4I1_9PROT</name>
<evidence type="ECO:0000256" key="6">
    <source>
        <dbReference type="ARBA" id="ARBA00022723"/>
    </source>
</evidence>
<evidence type="ECO:0000256" key="10">
    <source>
        <dbReference type="ARBA" id="ARBA00049252"/>
    </source>
</evidence>
<dbReference type="Pfam" id="PF00383">
    <property type="entry name" value="dCMP_cyt_deam_1"/>
    <property type="match status" value="1"/>
</dbReference>
<keyword evidence="8 12" id="KW-0862">Zinc</keyword>
<organism evidence="14 15">
    <name type="scientific">Sneathiella marina</name>
    <dbReference type="NCBI Taxonomy" id="2950108"/>
    <lineage>
        <taxon>Bacteria</taxon>
        <taxon>Pseudomonadati</taxon>
        <taxon>Pseudomonadota</taxon>
        <taxon>Alphaproteobacteria</taxon>
        <taxon>Sneathiellales</taxon>
        <taxon>Sneathiellaceae</taxon>
        <taxon>Sneathiella</taxon>
    </lineage>
</organism>
<dbReference type="Proteomes" id="UP001056291">
    <property type="component" value="Chromosome"/>
</dbReference>
<dbReference type="InterPro" id="IPR050202">
    <property type="entry name" value="Cyt/Deoxycyt_deaminase"/>
</dbReference>
<comment type="cofactor">
    <cofactor evidence="1 12">
        <name>Zn(2+)</name>
        <dbReference type="ChEBI" id="CHEBI:29105"/>
    </cofactor>
</comment>
<keyword evidence="6 12" id="KW-0479">Metal-binding</keyword>
<proteinExistence type="inferred from homology"/>
<evidence type="ECO:0000256" key="7">
    <source>
        <dbReference type="ARBA" id="ARBA00022801"/>
    </source>
</evidence>
<evidence type="ECO:0000313" key="14">
    <source>
        <dbReference type="EMBL" id="USG62100.1"/>
    </source>
</evidence>
<dbReference type="RefSeq" id="WP_251935675.1">
    <property type="nucleotide sequence ID" value="NZ_CP098747.1"/>
</dbReference>
<comment type="function">
    <text evidence="2 12">This enzyme scavenges exogenous and endogenous cytidine and 2'-deoxycytidine for UMP synthesis.</text>
</comment>
<evidence type="ECO:0000256" key="1">
    <source>
        <dbReference type="ARBA" id="ARBA00001947"/>
    </source>
</evidence>
<evidence type="ECO:0000256" key="3">
    <source>
        <dbReference type="ARBA" id="ARBA00006576"/>
    </source>
</evidence>
<comment type="catalytic activity">
    <reaction evidence="11 12">
        <text>cytidine + H2O + H(+) = uridine + NH4(+)</text>
        <dbReference type="Rhea" id="RHEA:16069"/>
        <dbReference type="ChEBI" id="CHEBI:15377"/>
        <dbReference type="ChEBI" id="CHEBI:15378"/>
        <dbReference type="ChEBI" id="CHEBI:16704"/>
        <dbReference type="ChEBI" id="CHEBI:17562"/>
        <dbReference type="ChEBI" id="CHEBI:28938"/>
        <dbReference type="EC" id="3.5.4.5"/>
    </reaction>
</comment>
<dbReference type="NCBIfam" id="TIGR01354">
    <property type="entry name" value="cyt_deam_tetra"/>
    <property type="match status" value="1"/>
</dbReference>
<evidence type="ECO:0000256" key="5">
    <source>
        <dbReference type="ARBA" id="ARBA00018266"/>
    </source>
</evidence>
<dbReference type="PANTHER" id="PTHR11644:SF2">
    <property type="entry name" value="CYTIDINE DEAMINASE"/>
    <property type="match status" value="1"/>
</dbReference>
<accession>A0ABY4W4I1</accession>
<dbReference type="InterPro" id="IPR002125">
    <property type="entry name" value="CMP_dCMP_dom"/>
</dbReference>
<dbReference type="InterPro" id="IPR016192">
    <property type="entry name" value="APOBEC/CMP_deaminase_Zn-bd"/>
</dbReference>
<dbReference type="InterPro" id="IPR016193">
    <property type="entry name" value="Cytidine_deaminase-like"/>
</dbReference>
<evidence type="ECO:0000256" key="11">
    <source>
        <dbReference type="ARBA" id="ARBA00049558"/>
    </source>
</evidence>
<dbReference type="CDD" id="cd01283">
    <property type="entry name" value="cytidine_deaminase"/>
    <property type="match status" value="1"/>
</dbReference>
<evidence type="ECO:0000256" key="2">
    <source>
        <dbReference type="ARBA" id="ARBA00003949"/>
    </source>
</evidence>
<dbReference type="EMBL" id="CP098747">
    <property type="protein sequence ID" value="USG62100.1"/>
    <property type="molecule type" value="Genomic_DNA"/>
</dbReference>
<reference evidence="14" key="1">
    <citation type="submission" date="2022-06" db="EMBL/GenBank/DDBJ databases">
        <title>Sneathiella actinostolidae sp. nov., isolated from a sea anemonein the Western Pacific Ocean.</title>
        <authorList>
            <person name="Wei M.J."/>
        </authorList>
    </citation>
    <scope>NUCLEOTIDE SEQUENCE</scope>
    <source>
        <strain evidence="14">PHK-P5</strain>
    </source>
</reference>
<comment type="similarity">
    <text evidence="3 12">Belongs to the cytidine and deoxycytidylate deaminase family.</text>
</comment>
<feature type="domain" description="CMP/dCMP-type deaminase" evidence="13">
    <location>
        <begin position="1"/>
        <end position="132"/>
    </location>
</feature>
<evidence type="ECO:0000256" key="12">
    <source>
        <dbReference type="RuleBase" id="RU364006"/>
    </source>
</evidence>
<sequence>MTTSDLKQQATATMMNAYSPYSNFKVGAAIQTAAGNIYSGCNVENISYGLSICAERNAIMQAVAAEGPAMKLAAVVVTNYNQNGESGACSPCGACRQFMIEFATPDTTVTYPGEHGDIETTADKLLPDSFSF</sequence>
<evidence type="ECO:0000313" key="15">
    <source>
        <dbReference type="Proteomes" id="UP001056291"/>
    </source>
</evidence>
<dbReference type="SUPFAM" id="SSF53927">
    <property type="entry name" value="Cytidine deaminase-like"/>
    <property type="match status" value="1"/>
</dbReference>
<dbReference type="NCBIfam" id="NF004064">
    <property type="entry name" value="PRK05578.1"/>
    <property type="match status" value="1"/>
</dbReference>
<keyword evidence="15" id="KW-1185">Reference proteome</keyword>
<evidence type="ECO:0000256" key="8">
    <source>
        <dbReference type="ARBA" id="ARBA00022833"/>
    </source>
</evidence>